<evidence type="ECO:0000256" key="1">
    <source>
        <dbReference type="ARBA" id="ARBA00004141"/>
    </source>
</evidence>
<dbReference type="RefSeq" id="XP_019017980.1">
    <property type="nucleotide sequence ID" value="XM_019164324.1"/>
</dbReference>
<evidence type="ECO:0000313" key="8">
    <source>
        <dbReference type="Proteomes" id="UP000094455"/>
    </source>
</evidence>
<keyword evidence="3 6" id="KW-0812">Transmembrane</keyword>
<feature type="transmembrane region" description="Helical" evidence="6">
    <location>
        <begin position="196"/>
        <end position="217"/>
    </location>
</feature>
<dbReference type="GeneID" id="30181011"/>
<dbReference type="GO" id="GO:0005778">
    <property type="term" value="C:peroxisomal membrane"/>
    <property type="evidence" value="ECO:0007669"/>
    <property type="project" value="TreeGrafter"/>
</dbReference>
<evidence type="ECO:0000256" key="3">
    <source>
        <dbReference type="ARBA" id="ARBA00022692"/>
    </source>
</evidence>
<dbReference type="PANTHER" id="PTHR11266:SF93">
    <property type="entry name" value="INTEGRAL MEMBRANE PROTEIN 25D9-6"/>
    <property type="match status" value="1"/>
</dbReference>
<name>A0A1E3NL54_9ASCO</name>
<feature type="transmembrane region" description="Helical" evidence="6">
    <location>
        <begin position="73"/>
        <end position="92"/>
    </location>
</feature>
<dbReference type="STRING" id="763406.A0A1E3NL54"/>
<keyword evidence="8" id="KW-1185">Reference proteome</keyword>
<dbReference type="InterPro" id="IPR007248">
    <property type="entry name" value="Mpv17_PMP22"/>
</dbReference>
<feature type="transmembrane region" description="Helical" evidence="6">
    <location>
        <begin position="159"/>
        <end position="176"/>
    </location>
</feature>
<dbReference type="EMBL" id="KV454003">
    <property type="protein sequence ID" value="ODQ46867.1"/>
    <property type="molecule type" value="Genomic_DNA"/>
</dbReference>
<evidence type="ECO:0000256" key="6">
    <source>
        <dbReference type="RuleBase" id="RU363053"/>
    </source>
</evidence>
<reference evidence="7 8" key="1">
    <citation type="journal article" date="2016" name="Proc. Natl. Acad. Sci. U.S.A.">
        <title>Comparative genomics of biotechnologically important yeasts.</title>
        <authorList>
            <person name="Riley R."/>
            <person name="Haridas S."/>
            <person name="Wolfe K.H."/>
            <person name="Lopes M.R."/>
            <person name="Hittinger C.T."/>
            <person name="Goeker M."/>
            <person name="Salamov A.A."/>
            <person name="Wisecaver J.H."/>
            <person name="Long T.M."/>
            <person name="Calvey C.H."/>
            <person name="Aerts A.L."/>
            <person name="Barry K.W."/>
            <person name="Choi C."/>
            <person name="Clum A."/>
            <person name="Coughlan A.Y."/>
            <person name="Deshpande S."/>
            <person name="Douglass A.P."/>
            <person name="Hanson S.J."/>
            <person name="Klenk H.-P."/>
            <person name="LaButti K.M."/>
            <person name="Lapidus A."/>
            <person name="Lindquist E.A."/>
            <person name="Lipzen A.M."/>
            <person name="Meier-Kolthoff J.P."/>
            <person name="Ohm R.A."/>
            <person name="Otillar R.P."/>
            <person name="Pangilinan J.L."/>
            <person name="Peng Y."/>
            <person name="Rokas A."/>
            <person name="Rosa C.A."/>
            <person name="Scheuner C."/>
            <person name="Sibirny A.A."/>
            <person name="Slot J.C."/>
            <person name="Stielow J.B."/>
            <person name="Sun H."/>
            <person name="Kurtzman C.P."/>
            <person name="Blackwell M."/>
            <person name="Grigoriev I.V."/>
            <person name="Jeffries T.W."/>
        </authorList>
    </citation>
    <scope>NUCLEOTIDE SEQUENCE [LARGE SCALE GENOMIC DNA]</scope>
    <source>
        <strain evidence="7 8">NRRL Y-2026</strain>
    </source>
</reference>
<dbReference type="PANTHER" id="PTHR11266">
    <property type="entry name" value="PEROXISOMAL MEMBRANE PROTEIN 2, PXMP2 MPV17"/>
    <property type="match status" value="1"/>
</dbReference>
<evidence type="ECO:0000256" key="5">
    <source>
        <dbReference type="ARBA" id="ARBA00023136"/>
    </source>
</evidence>
<evidence type="ECO:0000256" key="2">
    <source>
        <dbReference type="ARBA" id="ARBA00006824"/>
    </source>
</evidence>
<proteinExistence type="inferred from homology"/>
<comment type="similarity">
    <text evidence="2 6">Belongs to the peroxisomal membrane protein PXMP2/4 family.</text>
</comment>
<comment type="subcellular location">
    <subcellularLocation>
        <location evidence="1">Membrane</location>
        <topology evidence="1">Multi-pass membrane protein</topology>
    </subcellularLocation>
</comment>
<dbReference type="OrthoDB" id="860at2759"/>
<gene>
    <name evidence="7" type="ORF">PICMEDRAFT_72900</name>
</gene>
<evidence type="ECO:0000256" key="4">
    <source>
        <dbReference type="ARBA" id="ARBA00022989"/>
    </source>
</evidence>
<protein>
    <submittedName>
        <fullName evidence="7">Uncharacterized protein</fullName>
    </submittedName>
</protein>
<evidence type="ECO:0000313" key="7">
    <source>
        <dbReference type="EMBL" id="ODQ46867.1"/>
    </source>
</evidence>
<sequence>MSATKDAIARCNSRYCEQLQARPLTTKAVTLAFFALLNEQLASFFAGDIKQLRLQIPGSKRQLAVPHTVTSRVPLMGLFALLVNAPLTHYGYRIIQKLVPSPLTPRKRLLQILLSTGIITPVFCACFVSWVGLINNLAKIRDRFQNDKTACLLARVHHTLGFVSTIIASSLKASFVKVASTSVVTSPVFMVLAQKFVIPEGWAVFFAFCYFIVGTYNNTRVKLEQKRQQKKDQHTEPSEKKES</sequence>
<organism evidence="7 8">
    <name type="scientific">Pichia membranifaciens NRRL Y-2026</name>
    <dbReference type="NCBI Taxonomy" id="763406"/>
    <lineage>
        <taxon>Eukaryota</taxon>
        <taxon>Fungi</taxon>
        <taxon>Dikarya</taxon>
        <taxon>Ascomycota</taxon>
        <taxon>Saccharomycotina</taxon>
        <taxon>Pichiomycetes</taxon>
        <taxon>Pichiales</taxon>
        <taxon>Pichiaceae</taxon>
        <taxon>Pichia</taxon>
    </lineage>
</organism>
<accession>A0A1E3NL54</accession>
<keyword evidence="5 6" id="KW-0472">Membrane</keyword>
<dbReference type="Proteomes" id="UP000094455">
    <property type="component" value="Unassembled WGS sequence"/>
</dbReference>
<feature type="transmembrane region" description="Helical" evidence="6">
    <location>
        <begin position="112"/>
        <end position="138"/>
    </location>
</feature>
<dbReference type="AlphaFoldDB" id="A0A1E3NL54"/>
<keyword evidence="4 6" id="KW-1133">Transmembrane helix</keyword>